<dbReference type="Proteomes" id="UP001219568">
    <property type="component" value="Unassembled WGS sequence"/>
</dbReference>
<evidence type="ECO:0000313" key="2">
    <source>
        <dbReference type="Proteomes" id="UP001219568"/>
    </source>
</evidence>
<reference evidence="1" key="2">
    <citation type="submission" date="2023-01" db="EMBL/GenBank/DDBJ databases">
        <authorList>
            <person name="Petersen C."/>
        </authorList>
    </citation>
    <scope>NUCLEOTIDE SEQUENCE</scope>
    <source>
        <strain evidence="1">IBT 15450</strain>
    </source>
</reference>
<name>A0AAD6ICB2_PENCN</name>
<organism evidence="1 2">
    <name type="scientific">Penicillium canescens</name>
    <dbReference type="NCBI Taxonomy" id="5083"/>
    <lineage>
        <taxon>Eukaryota</taxon>
        <taxon>Fungi</taxon>
        <taxon>Dikarya</taxon>
        <taxon>Ascomycota</taxon>
        <taxon>Pezizomycotina</taxon>
        <taxon>Eurotiomycetes</taxon>
        <taxon>Eurotiomycetidae</taxon>
        <taxon>Eurotiales</taxon>
        <taxon>Aspergillaceae</taxon>
        <taxon>Penicillium</taxon>
    </lineage>
</organism>
<proteinExistence type="predicted"/>
<keyword evidence="2" id="KW-1185">Reference proteome</keyword>
<sequence length="204" mass="24026">MCNKRLNSICLDEGLYRRHVFAHDLRRCFSDWVMFLEVIRSSNALLAGPPIIKLLTQEHLKVVEDVDICVTEKYGAAWAQYLAEREGYEVIYESSRWRNKRSQVFRYSKVVKRGADSERRVVQLFVFVSQRIEEQYCQLMGISSLMTYWRNNQIVSFFSQQLFSKTFWSTRVGFVGVFPYSGLRYGNIQALREAGVPCQWLDIF</sequence>
<gene>
    <name evidence="1" type="ORF">N7460_006871</name>
</gene>
<accession>A0AAD6ICB2</accession>
<comment type="caution">
    <text evidence="1">The sequence shown here is derived from an EMBL/GenBank/DDBJ whole genome shotgun (WGS) entry which is preliminary data.</text>
</comment>
<reference evidence="1" key="1">
    <citation type="journal article" date="2023" name="IMA Fungus">
        <title>Comparative genomic study of the Penicillium genus elucidates a diverse pangenome and 15 lateral gene transfer events.</title>
        <authorList>
            <person name="Petersen C."/>
            <person name="Sorensen T."/>
            <person name="Nielsen M.R."/>
            <person name="Sondergaard T.E."/>
            <person name="Sorensen J.L."/>
            <person name="Fitzpatrick D.A."/>
            <person name="Frisvad J.C."/>
            <person name="Nielsen K.L."/>
        </authorList>
    </citation>
    <scope>NUCLEOTIDE SEQUENCE</scope>
    <source>
        <strain evidence="1">IBT 15450</strain>
    </source>
</reference>
<evidence type="ECO:0000313" key="1">
    <source>
        <dbReference type="EMBL" id="KAJ6041481.1"/>
    </source>
</evidence>
<dbReference type="EMBL" id="JAQJZL010000005">
    <property type="protein sequence ID" value="KAJ6041481.1"/>
    <property type="molecule type" value="Genomic_DNA"/>
</dbReference>
<protein>
    <submittedName>
        <fullName evidence="1">Uncharacterized protein</fullName>
    </submittedName>
</protein>
<dbReference type="AlphaFoldDB" id="A0AAD6ICB2"/>